<accession>A0A975HML9</accession>
<keyword evidence="1" id="KW-0614">Plasmid</keyword>
<organism evidence="1 2">
    <name type="scientific">Pseudoalteromonas xiamenensis</name>
    <dbReference type="NCBI Taxonomy" id="882626"/>
    <lineage>
        <taxon>Bacteria</taxon>
        <taxon>Pseudomonadati</taxon>
        <taxon>Pseudomonadota</taxon>
        <taxon>Gammaproteobacteria</taxon>
        <taxon>Alteromonadales</taxon>
        <taxon>Pseudoalteromonadaceae</taxon>
        <taxon>Pseudoalteromonas</taxon>
    </lineage>
</organism>
<reference evidence="1" key="1">
    <citation type="submission" date="2021-03" db="EMBL/GenBank/DDBJ databases">
        <title>Complete Genome of Pseudoalteromonas xiamenensis STKMTI.2, a new potential marine bacterium producing anti-Vibrio compounds.</title>
        <authorList>
            <person name="Handayani D.P."/>
            <person name="Isnansetyo A."/>
            <person name="Istiqomah I."/>
            <person name="Jumina J."/>
        </authorList>
    </citation>
    <scope>NUCLEOTIDE SEQUENCE</scope>
    <source>
        <strain evidence="1">STKMTI.2</strain>
        <plasmid evidence="1">unnamed5</plasmid>
    </source>
</reference>
<keyword evidence="2" id="KW-1185">Reference proteome</keyword>
<proteinExistence type="predicted"/>
<name>A0A975HML9_9GAMM</name>
<evidence type="ECO:0000313" key="2">
    <source>
        <dbReference type="Proteomes" id="UP000664904"/>
    </source>
</evidence>
<dbReference type="KEGG" id="pxi:J5O05_20220"/>
<geneLocation type="plasmid" evidence="1 2">
    <name>unnamed5</name>
</geneLocation>
<gene>
    <name evidence="1" type="ORF">J5O05_20220</name>
</gene>
<dbReference type="EMBL" id="CP072135">
    <property type="protein sequence ID" value="QTH73137.1"/>
    <property type="molecule type" value="Genomic_DNA"/>
</dbReference>
<sequence length="562" mass="64128">MSAYPNAIFLQKLIERTHQLLRLYYNKNQWHHITPLLAQLSDAYIQLYSQNPVALQAQLQIYIKSQGYTTNMVVNEVVLVLAVCKHFGYSEKVTAELVSACLANYLCVTNENNAMARSEPVSTQTKKQWQFRHHLAVKLFERSGTTTNEITHILMRLTKYQKALNYPDLINLYDFKTLIVAVADLIARRITPKSSNEKTNPLKDTLKELYLSAASEKVRTVLKALVAELEYPFPGQLTRYKGYNAFCLKHAKTHTELCVVNDKKQLQTITTEQHLHFRQSSIPLVDPTLIFGIWFARKQVDDIRSEEAEQPSVIETAVELGHHDFVSYQQIEKALSCHPNLVERLLTAARQYNKQQQKAGGLRHSLTMVGLDNAALMCQRVLLEQSLEDYAHPLMAEVLSRYAITLKAVQAYTALQTTYHFEAIAGPFTAYVYYLLCTYQDIKWQIPDVEFEQEAKPLSYAYIFGISSVDNKTVCESIQAHFSFSGAHKAFISSELSSKDQLIGLSKAMVFIKLAVYRLLKPEVPFSAWQKALIQEQLNSLSVIDFEHFVGKIIEQAPYNPI</sequence>
<protein>
    <recommendedName>
        <fullName evidence="3">Orphan protein</fullName>
    </recommendedName>
</protein>
<dbReference type="RefSeq" id="WP_208844756.1">
    <property type="nucleotide sequence ID" value="NZ_CP072135.1"/>
</dbReference>
<evidence type="ECO:0000313" key="1">
    <source>
        <dbReference type="EMBL" id="QTH73137.1"/>
    </source>
</evidence>
<dbReference type="Proteomes" id="UP000664904">
    <property type="component" value="Plasmid unnamed5"/>
</dbReference>
<dbReference type="AlphaFoldDB" id="A0A975HML9"/>
<evidence type="ECO:0008006" key="3">
    <source>
        <dbReference type="Google" id="ProtNLM"/>
    </source>
</evidence>